<dbReference type="Pfam" id="PF01887">
    <property type="entry name" value="SAM_HAT_N"/>
    <property type="match status" value="1"/>
</dbReference>
<dbReference type="EMBL" id="FOWD01000009">
    <property type="protein sequence ID" value="SFO10063.1"/>
    <property type="molecule type" value="Genomic_DNA"/>
</dbReference>
<name>A0A1I5EFF9_9FIRM</name>
<evidence type="ECO:0000313" key="6">
    <source>
        <dbReference type="Proteomes" id="UP000198806"/>
    </source>
</evidence>
<keyword evidence="1" id="KW-0949">S-adenosyl-L-methionine</keyword>
<dbReference type="Pfam" id="PF20257">
    <property type="entry name" value="SAM_HAT_C"/>
    <property type="match status" value="1"/>
</dbReference>
<proteinExistence type="inferred from homology"/>
<protein>
    <recommendedName>
        <fullName evidence="7">DNA-directed RNA polymerase subunit delta</fullName>
    </recommendedName>
</protein>
<evidence type="ECO:0000256" key="2">
    <source>
        <dbReference type="ARBA" id="ARBA00024035"/>
    </source>
</evidence>
<dbReference type="InterPro" id="IPR023228">
    <property type="entry name" value="SAM_OH_AdoTrfase_N_sf"/>
</dbReference>
<comment type="similarity">
    <text evidence="2">Belongs to the SAM hydrolase / SAM-dependent halogenase family.</text>
</comment>
<dbReference type="InterPro" id="IPR023227">
    <property type="entry name" value="SAM_OH_AdoTrfase_C_sf"/>
</dbReference>
<dbReference type="Proteomes" id="UP000198806">
    <property type="component" value="Unassembled WGS sequence"/>
</dbReference>
<keyword evidence="6" id="KW-1185">Reference proteome</keyword>
<feature type="domain" description="S-adenosyl-l-methionine hydroxide adenosyltransferase N-terminal" evidence="3">
    <location>
        <begin position="55"/>
        <end position="203"/>
    </location>
</feature>
<evidence type="ECO:0000256" key="1">
    <source>
        <dbReference type="ARBA" id="ARBA00022691"/>
    </source>
</evidence>
<reference evidence="5 6" key="1">
    <citation type="submission" date="2016-10" db="EMBL/GenBank/DDBJ databases">
        <authorList>
            <person name="de Groot N.N."/>
        </authorList>
    </citation>
    <scope>NUCLEOTIDE SEQUENCE [LARGE SCALE GENOMIC DNA]</scope>
    <source>
        <strain evidence="5 6">DSM 1283</strain>
    </source>
</reference>
<dbReference type="RefSeq" id="WP_330392351.1">
    <property type="nucleotide sequence ID" value="NZ_BAABFM010000073.1"/>
</dbReference>
<evidence type="ECO:0000259" key="4">
    <source>
        <dbReference type="Pfam" id="PF20257"/>
    </source>
</evidence>
<dbReference type="InterPro" id="IPR046469">
    <property type="entry name" value="SAM_HAT_N"/>
</dbReference>
<feature type="domain" description="S-adenosyl-l-methionine hydroxide adenosyltransferase C-terminal" evidence="4">
    <location>
        <begin position="229"/>
        <end position="322"/>
    </location>
</feature>
<dbReference type="SUPFAM" id="SSF101852">
    <property type="entry name" value="Bacterial fluorinating enzyme, C-terminal domain"/>
    <property type="match status" value="1"/>
</dbReference>
<dbReference type="InterPro" id="IPR046470">
    <property type="entry name" value="SAM_HAT_C"/>
</dbReference>
<organism evidence="5 6">
    <name type="scientific">Anaerocolumna aminovalerica</name>
    <dbReference type="NCBI Taxonomy" id="1527"/>
    <lineage>
        <taxon>Bacteria</taxon>
        <taxon>Bacillati</taxon>
        <taxon>Bacillota</taxon>
        <taxon>Clostridia</taxon>
        <taxon>Lachnospirales</taxon>
        <taxon>Lachnospiraceae</taxon>
        <taxon>Anaerocolumna</taxon>
    </lineage>
</organism>
<dbReference type="PANTHER" id="PTHR35092">
    <property type="entry name" value="CHLORINASE MJ1651"/>
    <property type="match status" value="1"/>
</dbReference>
<dbReference type="Gene3D" id="3.40.50.10790">
    <property type="entry name" value="S-adenosyl-l-methionine hydroxide adenosyltransferase, N-terminal"/>
    <property type="match status" value="1"/>
</dbReference>
<evidence type="ECO:0000259" key="3">
    <source>
        <dbReference type="Pfam" id="PF01887"/>
    </source>
</evidence>
<sequence>MEPITNFTPNTVEIHEIKAYNIIQYKRENSNEDTIYGNKEIILKHRKGITMERAIVFQSDFGLVDGAVSAMHGVAFSEDQNMKIFDLTHDIPQYNIWEASYRLIQTVEYWPKETVFVSVVDPGVGSDRRSIAVKTKTGHYVITPDNGTLTHVKRMLGIEEARLINESSNHLPHSELSYTFHGRDVYAYVGAKMAAKHIEFSKIGEEIPVDSIIELPIVNPVYKNDVITGTIDVLDIRFGSLWTNVSYDTFSKLGIERGEKVDILIQNDTRIVYQNFITYGKSFADVRFGESLVYINSLQNMAVAINQGSFANAYNIGTGLSWKIKFKKAPRMVYAE</sequence>
<dbReference type="STRING" id="1527.SAMN04489757_10925"/>
<evidence type="ECO:0008006" key="7">
    <source>
        <dbReference type="Google" id="ProtNLM"/>
    </source>
</evidence>
<dbReference type="PANTHER" id="PTHR35092:SF1">
    <property type="entry name" value="CHLORINASE MJ1651"/>
    <property type="match status" value="1"/>
</dbReference>
<dbReference type="Gene3D" id="2.40.30.90">
    <property type="entry name" value="Bacterial fluorinating enzyme like"/>
    <property type="match status" value="1"/>
</dbReference>
<dbReference type="InterPro" id="IPR002747">
    <property type="entry name" value="SAM_OH_AdoTrfase"/>
</dbReference>
<evidence type="ECO:0000313" key="5">
    <source>
        <dbReference type="EMBL" id="SFO10063.1"/>
    </source>
</evidence>
<dbReference type="AlphaFoldDB" id="A0A1I5EFF9"/>
<accession>A0A1I5EFF9</accession>
<gene>
    <name evidence="5" type="ORF">SAMN04489757_10925</name>
</gene>
<dbReference type="SUPFAM" id="SSF102522">
    <property type="entry name" value="Bacterial fluorinating enzyme, N-terminal domain"/>
    <property type="match status" value="1"/>
</dbReference>